<dbReference type="InterPro" id="IPR002935">
    <property type="entry name" value="SAM_O-MeTrfase"/>
</dbReference>
<dbReference type="InterPro" id="IPR029063">
    <property type="entry name" value="SAM-dependent_MTases_sf"/>
</dbReference>
<name>A0ABD5DXY5_9ACTN</name>
<protein>
    <submittedName>
        <fullName evidence="4">O-methyltransferase</fullName>
        <ecNumber evidence="4">2.1.1.-</ecNumber>
    </submittedName>
</protein>
<gene>
    <name evidence="4" type="ORF">RM574_00575</name>
</gene>
<dbReference type="RefSeq" id="WP_093854077.1">
    <property type="nucleotide sequence ID" value="NZ_JAVRER010000001.1"/>
</dbReference>
<organism evidence="4 5">
    <name type="scientific">Streptomyces evansiae</name>
    <dbReference type="NCBI Taxonomy" id="3075535"/>
    <lineage>
        <taxon>Bacteria</taxon>
        <taxon>Bacillati</taxon>
        <taxon>Actinomycetota</taxon>
        <taxon>Actinomycetes</taxon>
        <taxon>Kitasatosporales</taxon>
        <taxon>Streptomycetaceae</taxon>
        <taxon>Streptomyces</taxon>
    </lineage>
</organism>
<evidence type="ECO:0000256" key="1">
    <source>
        <dbReference type="ARBA" id="ARBA00022603"/>
    </source>
</evidence>
<dbReference type="InterPro" id="IPR050362">
    <property type="entry name" value="Cation-dep_OMT"/>
</dbReference>
<dbReference type="GO" id="GO:0008168">
    <property type="term" value="F:methyltransferase activity"/>
    <property type="evidence" value="ECO:0007669"/>
    <property type="project" value="UniProtKB-KW"/>
</dbReference>
<dbReference type="Gene3D" id="3.40.50.150">
    <property type="entry name" value="Vaccinia Virus protein VP39"/>
    <property type="match status" value="1"/>
</dbReference>
<keyword evidence="3" id="KW-0949">S-adenosyl-L-methionine</keyword>
<evidence type="ECO:0000313" key="4">
    <source>
        <dbReference type="EMBL" id="MDT0413975.1"/>
    </source>
</evidence>
<dbReference type="EC" id="2.1.1.-" evidence="4"/>
<keyword evidence="1 4" id="KW-0489">Methyltransferase</keyword>
<dbReference type="PANTHER" id="PTHR10509">
    <property type="entry name" value="O-METHYLTRANSFERASE-RELATED"/>
    <property type="match status" value="1"/>
</dbReference>
<keyword evidence="2 4" id="KW-0808">Transferase</keyword>
<dbReference type="Pfam" id="PF01596">
    <property type="entry name" value="Methyltransf_3"/>
    <property type="match status" value="1"/>
</dbReference>
<proteinExistence type="predicted"/>
<dbReference type="PANTHER" id="PTHR10509:SF14">
    <property type="entry name" value="CAFFEOYL-COA O-METHYLTRANSFERASE 3-RELATED"/>
    <property type="match status" value="1"/>
</dbReference>
<comment type="caution">
    <text evidence="4">The sequence shown here is derived from an EMBL/GenBank/DDBJ whole genome shotgun (WGS) entry which is preliminary data.</text>
</comment>
<accession>A0ABD5DXY5</accession>
<sequence length="224" mass="23567">MPDPAQTWNDVDTYFTDLLAPAEDVFAAALAASDAAGLPPIAVAPNQGKLLRLLAETQGARRVLEIGTLGGYSTLWLAGALPADGKLVTLEYEPRHAEVARANLDRAGYAETVEIRVGAALDSLAALAEEKPEPFDFVFIDADKVNNPGYVTWALALTRPGSLIVIDNVVRGGAVTDPRSTDPSVVGTREALDLVAREPRLSATAVQTVGSKGYDGFALARVVA</sequence>
<evidence type="ECO:0000256" key="3">
    <source>
        <dbReference type="ARBA" id="ARBA00022691"/>
    </source>
</evidence>
<reference evidence="5" key="1">
    <citation type="submission" date="2023-07" db="EMBL/GenBank/DDBJ databases">
        <title>30 novel species of actinomycetes from the DSMZ collection.</title>
        <authorList>
            <person name="Nouioui I."/>
        </authorList>
    </citation>
    <scope>NUCLEOTIDE SEQUENCE [LARGE SCALE GENOMIC DNA]</scope>
    <source>
        <strain evidence="5">DSM 41982</strain>
    </source>
</reference>
<dbReference type="EMBL" id="JAVRER010000001">
    <property type="protein sequence ID" value="MDT0413975.1"/>
    <property type="molecule type" value="Genomic_DNA"/>
</dbReference>
<evidence type="ECO:0000313" key="5">
    <source>
        <dbReference type="Proteomes" id="UP001183607"/>
    </source>
</evidence>
<dbReference type="Proteomes" id="UP001183607">
    <property type="component" value="Unassembled WGS sequence"/>
</dbReference>
<dbReference type="AlphaFoldDB" id="A0ABD5DXY5"/>
<dbReference type="PROSITE" id="PS51682">
    <property type="entry name" value="SAM_OMT_I"/>
    <property type="match status" value="1"/>
</dbReference>
<dbReference type="GO" id="GO:0032259">
    <property type="term" value="P:methylation"/>
    <property type="evidence" value="ECO:0007669"/>
    <property type="project" value="UniProtKB-KW"/>
</dbReference>
<dbReference type="SUPFAM" id="SSF53335">
    <property type="entry name" value="S-adenosyl-L-methionine-dependent methyltransferases"/>
    <property type="match status" value="1"/>
</dbReference>
<evidence type="ECO:0000256" key="2">
    <source>
        <dbReference type="ARBA" id="ARBA00022679"/>
    </source>
</evidence>